<feature type="domain" description="LysM" evidence="2">
    <location>
        <begin position="251"/>
        <end position="295"/>
    </location>
</feature>
<sequence length="298" mass="33495">MLDYLKRMLIVAIMALCVSMLILGGRVQAAEINIYENTDDWYFPAEGEISDVFDSRSGIHKGLDIAGEYQSAVYAVEGGKVIRSYYSPSYGNVIFIHHDNGFETVYAHLQNRMVAEGQIVGKGDEIGKMGNTGNSTGVHLHFEIHKGEWTIDKVNAIDPFTVFGEGEIGQFVFALNHDPYRVIDVAGNLQEVQKEKQKEEQLTLNLTAKPIADRKVIITHFLAEIIGNQSIEKGQPIYVDNFLSSNNDKEEMYIVQSGDTLSKISRKFDVTIDQLLSWNNISNKDLIHTKQKIVIKHT</sequence>
<dbReference type="CDD" id="cd00118">
    <property type="entry name" value="LysM"/>
    <property type="match status" value="1"/>
</dbReference>
<name>A0A8E2LCV8_9BACI</name>
<dbReference type="EMBL" id="MTLA01000508">
    <property type="protein sequence ID" value="OOP65187.1"/>
    <property type="molecule type" value="Genomic_DNA"/>
</dbReference>
<dbReference type="Pfam" id="PF01476">
    <property type="entry name" value="LysM"/>
    <property type="match status" value="1"/>
</dbReference>
<protein>
    <recommendedName>
        <fullName evidence="5">LysM domain-containing protein</fullName>
    </recommendedName>
</protein>
<dbReference type="GO" id="GO:0004222">
    <property type="term" value="F:metalloendopeptidase activity"/>
    <property type="evidence" value="ECO:0007669"/>
    <property type="project" value="TreeGrafter"/>
</dbReference>
<evidence type="ECO:0008006" key="5">
    <source>
        <dbReference type="Google" id="ProtNLM"/>
    </source>
</evidence>
<dbReference type="SUPFAM" id="SSF54106">
    <property type="entry name" value="LysM domain"/>
    <property type="match status" value="1"/>
</dbReference>
<dbReference type="PROSITE" id="PS50943">
    <property type="entry name" value="HTH_CROC1"/>
    <property type="match status" value="1"/>
</dbReference>
<dbReference type="CDD" id="cd12797">
    <property type="entry name" value="M23_peptidase"/>
    <property type="match status" value="1"/>
</dbReference>
<dbReference type="SUPFAM" id="SSF51261">
    <property type="entry name" value="Duplicated hybrid motif"/>
    <property type="match status" value="1"/>
</dbReference>
<evidence type="ECO:0000313" key="3">
    <source>
        <dbReference type="EMBL" id="OOP65187.1"/>
    </source>
</evidence>
<dbReference type="Proteomes" id="UP000189761">
    <property type="component" value="Unassembled WGS sequence"/>
</dbReference>
<dbReference type="InterPro" id="IPR016047">
    <property type="entry name" value="M23ase_b-sheet_dom"/>
</dbReference>
<evidence type="ECO:0000313" key="4">
    <source>
        <dbReference type="Proteomes" id="UP000189761"/>
    </source>
</evidence>
<dbReference type="AlphaFoldDB" id="A0A8E2LCV8"/>
<gene>
    <name evidence="3" type="ORF">BWZ43_25165</name>
</gene>
<keyword evidence="4" id="KW-1185">Reference proteome</keyword>
<dbReference type="InterPro" id="IPR018392">
    <property type="entry name" value="LysM"/>
</dbReference>
<dbReference type="InterPro" id="IPR011055">
    <property type="entry name" value="Dup_hybrid_motif"/>
</dbReference>
<dbReference type="PANTHER" id="PTHR21666:SF270">
    <property type="entry name" value="MUREIN HYDROLASE ACTIVATOR ENVC"/>
    <property type="match status" value="1"/>
</dbReference>
<dbReference type="Gene3D" id="2.70.70.10">
    <property type="entry name" value="Glucose Permease (Domain IIA)"/>
    <property type="match status" value="1"/>
</dbReference>
<dbReference type="SMART" id="SM00257">
    <property type="entry name" value="LysM"/>
    <property type="match status" value="1"/>
</dbReference>
<dbReference type="InterPro" id="IPR001387">
    <property type="entry name" value="Cro/C1-type_HTH"/>
</dbReference>
<accession>A0A8E2LCV8</accession>
<dbReference type="RefSeq" id="WP_058002325.1">
    <property type="nucleotide sequence ID" value="NZ_CP065424.1"/>
</dbReference>
<dbReference type="InterPro" id="IPR036779">
    <property type="entry name" value="LysM_dom_sf"/>
</dbReference>
<organism evidence="3 4">
    <name type="scientific">Heyndrickxia oleronia</name>
    <dbReference type="NCBI Taxonomy" id="38875"/>
    <lineage>
        <taxon>Bacteria</taxon>
        <taxon>Bacillati</taxon>
        <taxon>Bacillota</taxon>
        <taxon>Bacilli</taxon>
        <taxon>Bacillales</taxon>
        <taxon>Bacillaceae</taxon>
        <taxon>Heyndrickxia</taxon>
    </lineage>
</organism>
<dbReference type="InterPro" id="IPR050570">
    <property type="entry name" value="Cell_wall_metabolism_enzyme"/>
</dbReference>
<feature type="domain" description="HTH cro/C1-type" evidence="1">
    <location>
        <begin position="257"/>
        <end position="275"/>
    </location>
</feature>
<proteinExistence type="predicted"/>
<evidence type="ECO:0000259" key="1">
    <source>
        <dbReference type="PROSITE" id="PS50943"/>
    </source>
</evidence>
<dbReference type="Pfam" id="PF01551">
    <property type="entry name" value="Peptidase_M23"/>
    <property type="match status" value="1"/>
</dbReference>
<dbReference type="PANTHER" id="PTHR21666">
    <property type="entry name" value="PEPTIDASE-RELATED"/>
    <property type="match status" value="1"/>
</dbReference>
<dbReference type="PROSITE" id="PS51782">
    <property type="entry name" value="LYSM"/>
    <property type="match status" value="1"/>
</dbReference>
<reference evidence="3 4" key="1">
    <citation type="submission" date="2017-01" db="EMBL/GenBank/DDBJ databases">
        <title>Draft genome sequence of Bacillus oleronius.</title>
        <authorList>
            <person name="Allam M."/>
        </authorList>
    </citation>
    <scope>NUCLEOTIDE SEQUENCE [LARGE SCALE GENOMIC DNA]</scope>
    <source>
        <strain evidence="3 4">DSM 9356</strain>
    </source>
</reference>
<evidence type="ECO:0000259" key="2">
    <source>
        <dbReference type="PROSITE" id="PS51782"/>
    </source>
</evidence>
<dbReference type="Gene3D" id="3.10.350.10">
    <property type="entry name" value="LysM domain"/>
    <property type="match status" value="1"/>
</dbReference>
<comment type="caution">
    <text evidence="3">The sequence shown here is derived from an EMBL/GenBank/DDBJ whole genome shotgun (WGS) entry which is preliminary data.</text>
</comment>